<feature type="compositionally biased region" description="Basic and acidic residues" evidence="1">
    <location>
        <begin position="22"/>
        <end position="39"/>
    </location>
</feature>
<dbReference type="InterPro" id="IPR056632">
    <property type="entry name" value="DUF7730"/>
</dbReference>
<reference evidence="3" key="1">
    <citation type="submission" date="2021-06" db="EMBL/GenBank/DDBJ databases">
        <title>Comparative genomics, transcriptomics and evolutionary studies reveal genomic signatures of adaptation to plant cell wall in hemibiotrophic fungi.</title>
        <authorList>
            <consortium name="DOE Joint Genome Institute"/>
            <person name="Baroncelli R."/>
            <person name="Diaz J.F."/>
            <person name="Benocci T."/>
            <person name="Peng M."/>
            <person name="Battaglia E."/>
            <person name="Haridas S."/>
            <person name="Andreopoulos W."/>
            <person name="Labutti K."/>
            <person name="Pangilinan J."/>
            <person name="Floch G.L."/>
            <person name="Makela M.R."/>
            <person name="Henrissat B."/>
            <person name="Grigoriev I.V."/>
            <person name="Crouch J.A."/>
            <person name="De Vries R.P."/>
            <person name="Sukno S.A."/>
            <person name="Thon M.R."/>
        </authorList>
    </citation>
    <scope>NUCLEOTIDE SEQUENCE</scope>
    <source>
        <strain evidence="3">MAFF235873</strain>
    </source>
</reference>
<dbReference type="AlphaFoldDB" id="A0AAD9HS16"/>
<organism evidence="3 4">
    <name type="scientific">Colletotrichum zoysiae</name>
    <dbReference type="NCBI Taxonomy" id="1216348"/>
    <lineage>
        <taxon>Eukaryota</taxon>
        <taxon>Fungi</taxon>
        <taxon>Dikarya</taxon>
        <taxon>Ascomycota</taxon>
        <taxon>Pezizomycotina</taxon>
        <taxon>Sordariomycetes</taxon>
        <taxon>Hypocreomycetidae</taxon>
        <taxon>Glomerellales</taxon>
        <taxon>Glomerellaceae</taxon>
        <taxon>Colletotrichum</taxon>
        <taxon>Colletotrichum graminicola species complex</taxon>
    </lineage>
</organism>
<accession>A0AAD9HS16</accession>
<evidence type="ECO:0000256" key="1">
    <source>
        <dbReference type="SAM" id="MobiDB-lite"/>
    </source>
</evidence>
<dbReference type="Proteomes" id="UP001232148">
    <property type="component" value="Unassembled WGS sequence"/>
</dbReference>
<proteinExistence type="predicted"/>
<name>A0AAD9HS16_9PEZI</name>
<evidence type="ECO:0000313" key="3">
    <source>
        <dbReference type="EMBL" id="KAK2032839.1"/>
    </source>
</evidence>
<feature type="compositionally biased region" description="Basic residues" evidence="1">
    <location>
        <begin position="1"/>
        <end position="20"/>
    </location>
</feature>
<feature type="compositionally biased region" description="Polar residues" evidence="1">
    <location>
        <begin position="41"/>
        <end position="53"/>
    </location>
</feature>
<keyword evidence="4" id="KW-1185">Reference proteome</keyword>
<evidence type="ECO:0000259" key="2">
    <source>
        <dbReference type="Pfam" id="PF24864"/>
    </source>
</evidence>
<dbReference type="PANTHER" id="PTHR38790">
    <property type="entry name" value="2EXR DOMAIN-CONTAINING PROTEIN-RELATED"/>
    <property type="match status" value="1"/>
</dbReference>
<gene>
    <name evidence="3" type="ORF">LX32DRAFT_157802</name>
</gene>
<feature type="domain" description="DUF7730" evidence="2">
    <location>
        <begin position="101"/>
        <end position="178"/>
    </location>
</feature>
<comment type="caution">
    <text evidence="3">The sequence shown here is derived from an EMBL/GenBank/DDBJ whole genome shotgun (WGS) entry which is preliminary data.</text>
</comment>
<feature type="region of interest" description="Disordered" evidence="1">
    <location>
        <begin position="1"/>
        <end position="53"/>
    </location>
</feature>
<sequence length="334" mass="37080">MSSRCKKAKAKKITTAKVKGKNTTERSDDAGGDAGRDAGHVTQQEATVSVQSTEKVPGKDYFHRLPIEVRQMIYALAVIEEDTIYPVQVEARANRFHGGVSATKAFASLLLTCRGFYEELLSYPHFYRENTFGFYDCQILITFLAALSPARRAMIRKIEYTVGHWETYRPSYFIQSAATLLSHCTSFQWLKIIIPVPYWYRVRSSCPQALLAILTANPMESFSTRSDGNDWRRLRTASVLHFQISIATGSHMRPPHRFLISGLGVSSDHANLQFSGEHGCTGINANLVEVAHGLNTRILQLGVHCNPNSTCTGMIALDSMTSLALCPEEPEAGS</sequence>
<dbReference type="EMBL" id="MU842827">
    <property type="protein sequence ID" value="KAK2032839.1"/>
    <property type="molecule type" value="Genomic_DNA"/>
</dbReference>
<protein>
    <recommendedName>
        <fullName evidence="2">DUF7730 domain-containing protein</fullName>
    </recommendedName>
</protein>
<dbReference type="Pfam" id="PF24864">
    <property type="entry name" value="DUF7730"/>
    <property type="match status" value="1"/>
</dbReference>
<evidence type="ECO:0000313" key="4">
    <source>
        <dbReference type="Proteomes" id="UP001232148"/>
    </source>
</evidence>